<evidence type="ECO:0000313" key="3">
    <source>
        <dbReference type="Proteomes" id="UP000627253"/>
    </source>
</evidence>
<comment type="caution">
    <text evidence="2">The sequence shown here is derived from an EMBL/GenBank/DDBJ whole genome shotgun (WGS) entry which is preliminary data.</text>
</comment>
<dbReference type="CDD" id="cd09851">
    <property type="entry name" value="HTLV-1-like_HR1-HR2"/>
    <property type="match status" value="1"/>
</dbReference>
<keyword evidence="3" id="KW-1185">Reference proteome</keyword>
<evidence type="ECO:0000313" key="2">
    <source>
        <dbReference type="EMBL" id="NXX48018.1"/>
    </source>
</evidence>
<sequence length="256" mass="28559">KRKLCETIQSSVSPDEKWIIPAQQGWWICSKTGLTPCLSLAVFNISVEYCIQVSAVPRILYHSEESTYAHWTQGKGGIRIQKTEPILAITIATLFGLGLAGAGTRTASLASQHQGLANLRVAVDEDLTRIEKPLTHLEKSLTSLSEVVLQNRRGMDLLFLQRGGPYAALGEESCFCANYTGVVRDSMTKVRKGLEKRKREREPQQGWFESWFNKSPWITMLISAILGPVIVLVLILTFAPCIPNKLVVFVKNRMES</sequence>
<keyword evidence="1" id="KW-0472">Membrane</keyword>
<evidence type="ECO:0000256" key="1">
    <source>
        <dbReference type="SAM" id="Phobius"/>
    </source>
</evidence>
<dbReference type="Proteomes" id="UP000627253">
    <property type="component" value="Unassembled WGS sequence"/>
</dbReference>
<dbReference type="EMBL" id="WAAF01015787">
    <property type="protein sequence ID" value="NXX48018.1"/>
    <property type="molecule type" value="Genomic_DNA"/>
</dbReference>
<feature type="non-terminal residue" evidence="2">
    <location>
        <position position="1"/>
    </location>
</feature>
<feature type="non-terminal residue" evidence="2">
    <location>
        <position position="256"/>
    </location>
</feature>
<gene>
    <name evidence="2" type="primary">Fv4_2</name>
    <name evidence="2" type="ORF">TRILEU_R15842</name>
</gene>
<feature type="transmembrane region" description="Helical" evidence="1">
    <location>
        <begin position="217"/>
        <end position="239"/>
    </location>
</feature>
<keyword evidence="1" id="KW-1133">Transmembrane helix</keyword>
<proteinExistence type="predicted"/>
<organism evidence="2 3">
    <name type="scientific">Tricholaema leucomelas</name>
    <name type="common">pied barbet</name>
    <dbReference type="NCBI Taxonomy" id="240729"/>
    <lineage>
        <taxon>Eukaryota</taxon>
        <taxon>Metazoa</taxon>
        <taxon>Chordata</taxon>
        <taxon>Craniata</taxon>
        <taxon>Vertebrata</taxon>
        <taxon>Euteleostomi</taxon>
        <taxon>Archelosauria</taxon>
        <taxon>Archosauria</taxon>
        <taxon>Dinosauria</taxon>
        <taxon>Saurischia</taxon>
        <taxon>Theropoda</taxon>
        <taxon>Coelurosauria</taxon>
        <taxon>Aves</taxon>
        <taxon>Neognathae</taxon>
        <taxon>Neoaves</taxon>
        <taxon>Telluraves</taxon>
        <taxon>Coraciimorphae</taxon>
        <taxon>Piciformes</taxon>
        <taxon>Lybiidae</taxon>
        <taxon>Tricholaema lacrymosa</taxon>
    </lineage>
</organism>
<dbReference type="SUPFAM" id="SSF58069">
    <property type="entry name" value="Virus ectodomain"/>
    <property type="match status" value="1"/>
</dbReference>
<dbReference type="OrthoDB" id="9633697at2759"/>
<dbReference type="Pfam" id="PF00429">
    <property type="entry name" value="TLV_coat"/>
    <property type="match status" value="1"/>
</dbReference>
<dbReference type="AlphaFoldDB" id="A0A852JB12"/>
<dbReference type="Gene3D" id="1.10.287.210">
    <property type="match status" value="1"/>
</dbReference>
<dbReference type="PANTHER" id="PTHR10424:SF82">
    <property type="entry name" value="ENVELOPE GLYCOPROTEIN-RELATED"/>
    <property type="match status" value="1"/>
</dbReference>
<feature type="transmembrane region" description="Helical" evidence="1">
    <location>
        <begin position="85"/>
        <end position="103"/>
    </location>
</feature>
<accession>A0A852JB12</accession>
<dbReference type="PANTHER" id="PTHR10424">
    <property type="entry name" value="VIRAL ENVELOPE PROTEIN"/>
    <property type="match status" value="1"/>
</dbReference>
<keyword evidence="1" id="KW-0812">Transmembrane</keyword>
<reference evidence="2" key="1">
    <citation type="submission" date="2020-02" db="EMBL/GenBank/DDBJ databases">
        <title>Bird 10,000 Genomes (B10K) Project - Family phase.</title>
        <authorList>
            <person name="Zhang G."/>
        </authorList>
    </citation>
    <scope>NUCLEOTIDE SEQUENCE</scope>
    <source>
        <strain evidence="2">B10K-DU-002-37</strain>
        <tissue evidence="2">Muscle</tissue>
    </source>
</reference>
<name>A0A852JB12_9PICI</name>
<dbReference type="InterPro" id="IPR018154">
    <property type="entry name" value="TLV/ENV_coat_polyprotein"/>
</dbReference>
<protein>
    <submittedName>
        <fullName evidence="2">ENV2 protein</fullName>
    </submittedName>
</protein>